<dbReference type="PANTHER" id="PTHR35895:SF1">
    <property type="entry name" value="LIPID-BINDING SERUM GLYCOPROTEIN C-TERMINAL DOMAIN-CONTAINING PROTEIN"/>
    <property type="match status" value="1"/>
</dbReference>
<feature type="compositionally biased region" description="Polar residues" evidence="1">
    <location>
        <begin position="1"/>
        <end position="13"/>
    </location>
</feature>
<keyword evidence="2" id="KW-0472">Membrane</keyword>
<name>A0A8H3FTU6_9LECA</name>
<dbReference type="Pfam" id="PF12505">
    <property type="entry name" value="DUF3712"/>
    <property type="match status" value="1"/>
</dbReference>
<keyword evidence="2" id="KW-1133">Transmembrane helix</keyword>
<dbReference type="EMBL" id="CAJPDQ010000042">
    <property type="protein sequence ID" value="CAF9932141.1"/>
    <property type="molecule type" value="Genomic_DNA"/>
</dbReference>
<dbReference type="Proteomes" id="UP000664169">
    <property type="component" value="Unassembled WGS sequence"/>
</dbReference>
<evidence type="ECO:0000256" key="1">
    <source>
        <dbReference type="SAM" id="MobiDB-lite"/>
    </source>
</evidence>
<organism evidence="3 4">
    <name type="scientific">Gomphillus americanus</name>
    <dbReference type="NCBI Taxonomy" id="1940652"/>
    <lineage>
        <taxon>Eukaryota</taxon>
        <taxon>Fungi</taxon>
        <taxon>Dikarya</taxon>
        <taxon>Ascomycota</taxon>
        <taxon>Pezizomycotina</taxon>
        <taxon>Lecanoromycetes</taxon>
        <taxon>OSLEUM clade</taxon>
        <taxon>Ostropomycetidae</taxon>
        <taxon>Ostropales</taxon>
        <taxon>Graphidaceae</taxon>
        <taxon>Gomphilloideae</taxon>
        <taxon>Gomphillus</taxon>
    </lineage>
</organism>
<sequence length="336" mass="36372">MSSGSHSPATRSLNKYGMAEQASPRRRRTCGQHFKKFWWAYLLAFIAVALVVVLPVIYVGFPKMAQDQVSAATAEIISVKITNPTPTSFHVVQDGFSDSDSSFHPFLDAFNVSTSIAGSAAYGMVTLPGLTSGAHVPVHVEQDVQILDLQAFADYNIKVLTSETFEQRLNGTTTLTLGALPATSVSYDKTVTMNGFNLFPGFNISCLKIDTTAPHGQPNINGTVFVPNPSSIAVEFGNVTYNTYIGDTMVGNTTIENFFLQPGNHSYWFTGYTNTLEVLGLVSKYPGGILPMTIKGNSSVANGQHLTYYEAALAHDIHNLELNLKEAAATKECVQP</sequence>
<proteinExistence type="predicted"/>
<dbReference type="OrthoDB" id="10039566at2759"/>
<dbReference type="AlphaFoldDB" id="A0A8H3FTU6"/>
<accession>A0A8H3FTU6</accession>
<feature type="transmembrane region" description="Helical" evidence="2">
    <location>
        <begin position="37"/>
        <end position="61"/>
    </location>
</feature>
<dbReference type="InterPro" id="IPR046368">
    <property type="entry name" value="Tag1"/>
</dbReference>
<keyword evidence="2" id="KW-0812">Transmembrane</keyword>
<evidence type="ECO:0000256" key="2">
    <source>
        <dbReference type="SAM" id="Phobius"/>
    </source>
</evidence>
<evidence type="ECO:0000313" key="4">
    <source>
        <dbReference type="Proteomes" id="UP000664169"/>
    </source>
</evidence>
<comment type="caution">
    <text evidence="3">The sequence shown here is derived from an EMBL/GenBank/DDBJ whole genome shotgun (WGS) entry which is preliminary data.</text>
</comment>
<reference evidence="3" key="1">
    <citation type="submission" date="2021-03" db="EMBL/GenBank/DDBJ databases">
        <authorList>
            <person name="Tagirdzhanova G."/>
        </authorList>
    </citation>
    <scope>NUCLEOTIDE SEQUENCE</scope>
</reference>
<gene>
    <name evidence="3" type="ORF">GOMPHAMPRED_006503</name>
</gene>
<evidence type="ECO:0000313" key="3">
    <source>
        <dbReference type="EMBL" id="CAF9932141.1"/>
    </source>
</evidence>
<keyword evidence="4" id="KW-1185">Reference proteome</keyword>
<dbReference type="PANTHER" id="PTHR35895">
    <property type="entry name" value="CHROMOSOME 16, WHOLE GENOME SHOTGUN SEQUENCE"/>
    <property type="match status" value="1"/>
</dbReference>
<dbReference type="GO" id="GO:0000329">
    <property type="term" value="C:fungal-type vacuole membrane"/>
    <property type="evidence" value="ECO:0007669"/>
    <property type="project" value="InterPro"/>
</dbReference>
<dbReference type="InterPro" id="IPR022185">
    <property type="entry name" value="DUF3712"/>
</dbReference>
<protein>
    <submittedName>
        <fullName evidence="3">Uncharacterized protein</fullName>
    </submittedName>
</protein>
<feature type="region of interest" description="Disordered" evidence="1">
    <location>
        <begin position="1"/>
        <end position="24"/>
    </location>
</feature>